<dbReference type="PATRIC" id="fig|1177154.3.peg.1286"/>
<sequence length="434" mass="47109">MITIAILLLILLALMGAPLYAIILGAAALGFYTLEIELAVLHIDIYQLSNSVVLMALPLFTFAGFLLSESKTADRMLRLSQAAFGWMPGGMAFVSLIACAFFTALTGGSGVTIVALGALLLPALVKGNYPERFSLGLVTSSGSLGLLLVPSVPLLIYGIIAQQMSQQLDMPPVEIVDLYLAGLVPALLMIVLLYGYCVWATRGAAKAGHPIPRQPFDFRELVDALWEARWELPLPVVVLGGIFSGFLVVSEAAAVTALYVLVAEVFLYREISVRKLPSIMRDSMIMVGGILLILAVALAFTDYLVYAGVPEKLFTLIQTHVESKIAFLILLNILLLLLGALLDIFAALVIMVPLILPVALRYGIDPVHLGVIFVANMQIGYITPPVGMNLFIASYRFKKRVTELFASTIPFMLVLIVALLMITYIPQLSLWLVR</sequence>
<dbReference type="AlphaFoldDB" id="A0A095SLY5"/>
<evidence type="ECO:0000256" key="6">
    <source>
        <dbReference type="ARBA" id="ARBA00023136"/>
    </source>
</evidence>
<comment type="similarity">
    <text evidence="7">Belongs to the TRAP transporter large permease family.</text>
</comment>
<accession>A0A095SLY5</accession>
<evidence type="ECO:0000256" key="7">
    <source>
        <dbReference type="RuleBase" id="RU369079"/>
    </source>
</evidence>
<evidence type="ECO:0000256" key="3">
    <source>
        <dbReference type="ARBA" id="ARBA00022519"/>
    </source>
</evidence>
<feature type="transmembrane region" description="Helical" evidence="7">
    <location>
        <begin position="79"/>
        <end position="103"/>
    </location>
</feature>
<comment type="caution">
    <text evidence="7">Lacks conserved residue(s) required for the propagation of feature annotation.</text>
</comment>
<comment type="caution">
    <text evidence="9">The sequence shown here is derived from an EMBL/GenBank/DDBJ whole genome shotgun (WGS) entry which is preliminary data.</text>
</comment>
<dbReference type="GO" id="GO:0022857">
    <property type="term" value="F:transmembrane transporter activity"/>
    <property type="evidence" value="ECO:0007669"/>
    <property type="project" value="UniProtKB-UniRule"/>
</dbReference>
<name>A0A095SLY5_9GAMM</name>
<keyword evidence="5 7" id="KW-1133">Transmembrane helix</keyword>
<keyword evidence="10" id="KW-1185">Reference proteome</keyword>
<feature type="transmembrane region" description="Helical" evidence="7">
    <location>
        <begin position="367"/>
        <end position="392"/>
    </location>
</feature>
<dbReference type="NCBIfam" id="TIGR00786">
    <property type="entry name" value="dctM"/>
    <property type="match status" value="1"/>
</dbReference>
<proteinExistence type="inferred from homology"/>
<evidence type="ECO:0000259" key="8">
    <source>
        <dbReference type="Pfam" id="PF06808"/>
    </source>
</evidence>
<feature type="transmembrane region" description="Helical" evidence="7">
    <location>
        <begin position="236"/>
        <end position="263"/>
    </location>
</feature>
<evidence type="ECO:0000256" key="1">
    <source>
        <dbReference type="ARBA" id="ARBA00004429"/>
    </source>
</evidence>
<dbReference type="eggNOG" id="COG1593">
    <property type="taxonomic scope" value="Bacteria"/>
</dbReference>
<dbReference type="PANTHER" id="PTHR33362:SF5">
    <property type="entry name" value="C4-DICARBOXYLATE TRAP TRANSPORTER LARGE PERMEASE PROTEIN DCTM"/>
    <property type="match status" value="1"/>
</dbReference>
<dbReference type="RefSeq" id="WP_035231402.1">
    <property type="nucleotide sequence ID" value="NZ_ARXV01000004.1"/>
</dbReference>
<keyword evidence="2" id="KW-1003">Cell membrane</keyword>
<dbReference type="OrthoDB" id="9796052at2"/>
<feature type="transmembrane region" description="Helical" evidence="7">
    <location>
        <begin position="45"/>
        <end position="67"/>
    </location>
</feature>
<comment type="subcellular location">
    <subcellularLocation>
        <location evidence="1 7">Cell inner membrane</location>
        <topology evidence="1 7">Multi-pass membrane protein</topology>
    </subcellularLocation>
</comment>
<feature type="transmembrane region" description="Helical" evidence="7">
    <location>
        <begin position="109"/>
        <end position="125"/>
    </location>
</feature>
<comment type="function">
    <text evidence="7">Part of the tripartite ATP-independent periplasmic (TRAP) transport system.</text>
</comment>
<dbReference type="Pfam" id="PF06808">
    <property type="entry name" value="DctM"/>
    <property type="match status" value="1"/>
</dbReference>
<keyword evidence="6 7" id="KW-0472">Membrane</keyword>
<dbReference type="Proteomes" id="UP000029444">
    <property type="component" value="Unassembled WGS sequence"/>
</dbReference>
<reference evidence="9 10" key="1">
    <citation type="submission" date="2012-09" db="EMBL/GenBank/DDBJ databases">
        <title>Genome Sequence of alkane-degrading Bacterium Alcanivorax sp. 19-m-6.</title>
        <authorList>
            <person name="Lai Q."/>
            <person name="Shao Z."/>
        </authorList>
    </citation>
    <scope>NUCLEOTIDE SEQUENCE [LARGE SCALE GENOMIC DNA]</scope>
    <source>
        <strain evidence="9 10">19-m-6</strain>
    </source>
</reference>
<evidence type="ECO:0000256" key="2">
    <source>
        <dbReference type="ARBA" id="ARBA00022475"/>
    </source>
</evidence>
<dbReference type="GO" id="GO:0005886">
    <property type="term" value="C:plasma membrane"/>
    <property type="evidence" value="ECO:0007669"/>
    <property type="project" value="UniProtKB-SubCell"/>
</dbReference>
<feature type="domain" description="TRAP C4-dicarboxylate transport system permease DctM subunit" evidence="8">
    <location>
        <begin position="7"/>
        <end position="428"/>
    </location>
</feature>
<protein>
    <recommendedName>
        <fullName evidence="7">TRAP transporter large permease protein</fullName>
    </recommendedName>
</protein>
<feature type="transmembrane region" description="Helical" evidence="7">
    <location>
        <begin position="404"/>
        <end position="425"/>
    </location>
</feature>
<keyword evidence="4 7" id="KW-0812">Transmembrane</keyword>
<keyword evidence="3 7" id="KW-0997">Cell inner membrane</keyword>
<dbReference type="InterPro" id="IPR010656">
    <property type="entry name" value="DctM"/>
</dbReference>
<feature type="transmembrane region" description="Helical" evidence="7">
    <location>
        <begin position="180"/>
        <end position="199"/>
    </location>
</feature>
<evidence type="ECO:0000313" key="10">
    <source>
        <dbReference type="Proteomes" id="UP000029444"/>
    </source>
</evidence>
<organism evidence="9 10">
    <name type="scientific">Alcanivorax nanhaiticus</name>
    <dbReference type="NCBI Taxonomy" id="1177154"/>
    <lineage>
        <taxon>Bacteria</taxon>
        <taxon>Pseudomonadati</taxon>
        <taxon>Pseudomonadota</taxon>
        <taxon>Gammaproteobacteria</taxon>
        <taxon>Oceanospirillales</taxon>
        <taxon>Alcanivoracaceae</taxon>
        <taxon>Alcanivorax</taxon>
    </lineage>
</organism>
<keyword evidence="7" id="KW-0813">Transport</keyword>
<feature type="transmembrane region" description="Helical" evidence="7">
    <location>
        <begin position="283"/>
        <end position="305"/>
    </location>
</feature>
<comment type="subunit">
    <text evidence="7">The complex comprises the extracytoplasmic solute receptor protein and the two transmembrane proteins.</text>
</comment>
<evidence type="ECO:0000313" key="9">
    <source>
        <dbReference type="EMBL" id="KGD65369.1"/>
    </source>
</evidence>
<feature type="transmembrane region" description="Helical" evidence="7">
    <location>
        <begin position="325"/>
        <end position="355"/>
    </location>
</feature>
<gene>
    <name evidence="9" type="ORF">Y5S_01262</name>
</gene>
<feature type="transmembrane region" description="Helical" evidence="7">
    <location>
        <begin position="137"/>
        <end position="160"/>
    </location>
</feature>
<evidence type="ECO:0000256" key="5">
    <source>
        <dbReference type="ARBA" id="ARBA00022989"/>
    </source>
</evidence>
<dbReference type="STRING" id="1177154.Y5S_01262"/>
<dbReference type="PIRSF" id="PIRSF006066">
    <property type="entry name" value="HI0050"/>
    <property type="match status" value="1"/>
</dbReference>
<dbReference type="EMBL" id="ARXV01000004">
    <property type="protein sequence ID" value="KGD65369.1"/>
    <property type="molecule type" value="Genomic_DNA"/>
</dbReference>
<evidence type="ECO:0000256" key="4">
    <source>
        <dbReference type="ARBA" id="ARBA00022692"/>
    </source>
</evidence>
<dbReference type="InterPro" id="IPR004681">
    <property type="entry name" value="TRAP_DctM"/>
</dbReference>
<dbReference type="PANTHER" id="PTHR33362">
    <property type="entry name" value="SIALIC ACID TRAP TRANSPORTER PERMEASE PROTEIN SIAT-RELATED"/>
    <property type="match status" value="1"/>
</dbReference>